<dbReference type="STRING" id="559515.M4BRZ3"/>
<dbReference type="SUPFAM" id="SSF52833">
    <property type="entry name" value="Thioredoxin-like"/>
    <property type="match status" value="1"/>
</dbReference>
<dbReference type="Gene3D" id="3.40.30.10">
    <property type="entry name" value="Glutaredoxin"/>
    <property type="match status" value="1"/>
</dbReference>
<protein>
    <recommendedName>
        <fullName evidence="4">Glutathione peroxidase</fullName>
    </recommendedName>
</protein>
<feature type="region of interest" description="Disordered" evidence="5">
    <location>
        <begin position="484"/>
        <end position="523"/>
    </location>
</feature>
<dbReference type="InterPro" id="IPR000889">
    <property type="entry name" value="Glutathione_peroxidase"/>
</dbReference>
<evidence type="ECO:0000256" key="1">
    <source>
        <dbReference type="ARBA" id="ARBA00006926"/>
    </source>
</evidence>
<feature type="compositionally biased region" description="Basic and acidic residues" evidence="5">
    <location>
        <begin position="497"/>
        <end position="513"/>
    </location>
</feature>
<dbReference type="InterPro" id="IPR013766">
    <property type="entry name" value="Thioredoxin_domain"/>
</dbReference>
<proteinExistence type="inferred from homology"/>
<feature type="domain" description="Thioredoxin" evidence="6">
    <location>
        <begin position="283"/>
        <end position="490"/>
    </location>
</feature>
<dbReference type="eggNOG" id="KOG1651">
    <property type="taxonomic scope" value="Eukaryota"/>
</dbReference>
<dbReference type="PROSITE" id="PS51355">
    <property type="entry name" value="GLUTATHIONE_PEROXID_3"/>
    <property type="match status" value="1"/>
</dbReference>
<dbReference type="HOGENOM" id="CLU_029507_7_0_1"/>
<evidence type="ECO:0000256" key="4">
    <source>
        <dbReference type="RuleBase" id="RU000499"/>
    </source>
</evidence>
<dbReference type="Pfam" id="PF00255">
    <property type="entry name" value="GSHPx"/>
    <property type="match status" value="1"/>
</dbReference>
<dbReference type="PROSITE" id="PS00763">
    <property type="entry name" value="GLUTATHIONE_PEROXID_2"/>
    <property type="match status" value="1"/>
</dbReference>
<accession>M4BRZ3</accession>
<evidence type="ECO:0000256" key="2">
    <source>
        <dbReference type="ARBA" id="ARBA00022559"/>
    </source>
</evidence>
<comment type="similarity">
    <text evidence="1 4">Belongs to the glutathione peroxidase family.</text>
</comment>
<dbReference type="FunFam" id="3.40.30.10:FF:000010">
    <property type="entry name" value="Glutathione peroxidase"/>
    <property type="match status" value="1"/>
</dbReference>
<dbReference type="InParanoid" id="M4BRZ3"/>
<dbReference type="PRINTS" id="PR01011">
    <property type="entry name" value="GLUTPROXDASE"/>
</dbReference>
<dbReference type="InterPro" id="IPR029759">
    <property type="entry name" value="GPX_AS"/>
</dbReference>
<evidence type="ECO:0000259" key="6">
    <source>
        <dbReference type="PROSITE" id="PS51352"/>
    </source>
</evidence>
<dbReference type="CDD" id="cd00340">
    <property type="entry name" value="GSH_Peroxidase"/>
    <property type="match status" value="1"/>
</dbReference>
<dbReference type="GO" id="GO:0006979">
    <property type="term" value="P:response to oxidative stress"/>
    <property type="evidence" value="ECO:0007669"/>
    <property type="project" value="InterPro"/>
</dbReference>
<keyword evidence="3 4" id="KW-0560">Oxidoreductase</keyword>
<evidence type="ECO:0000256" key="3">
    <source>
        <dbReference type="ARBA" id="ARBA00023002"/>
    </source>
</evidence>
<name>M4BRZ3_HYAAE</name>
<evidence type="ECO:0000256" key="5">
    <source>
        <dbReference type="SAM" id="MobiDB-lite"/>
    </source>
</evidence>
<dbReference type="EMBL" id="JH598678">
    <property type="status" value="NOT_ANNOTATED_CDS"/>
    <property type="molecule type" value="Genomic_DNA"/>
</dbReference>
<dbReference type="OMA" id="AHFQYGV"/>
<sequence length="627" mass="69586">MSDSPVQGRVFARRAAFNALASDLADQTAEAQTMLMKKTAEVFTTHHSALVKVPQSVRGKELVDILEKWLKPVDLATEKEEAVEAEAPKAEGEVLQGQEEAVKSEEEAVKAKEEEAVAAVKVEEAVATKEEEAVEEEGAKKETAVEAPLQYRVRAKEIAEALVFIGFITPYKDRVKNYLAETIKEYVTDNELFVPLSATITESKDTTVWSVVDGAVFASQLKRKAGVFSAFTQGKDVYVVANEKTNKIYIFESDVARVAIAEYAAADGFVQFDNTHFQFGVKLVYGDKFELLNLVTKEGQDAFLNSLLNVGVQYREVYNLAVEEATSFYELRDFDMDKKEVSMEEYKGKVILVVNVSSKCGLTPTNYPELQQLYEKYQEEGLVVLGFPCNQFKSQEPGTHEEIKEFVKQYKVTFPLFEKHDVNGSNARPVFTYLKAKLPGTFGNYIKWNFTKFLVDRNGQPYKRYAPTDLPLSFENDIKELLAKSSEPEKTEEDAKEEATEAAKSDEETTTEKQEEDEKEEVAISEVAATGKAVKSETKEEVAAAAIPEVITTEVAVKSEVVTIPAVETKEETVKSDKKDEVVAAVSEMAIKDEAVKSEEVAAVPVVTTTVVETVKSESVPVVPTTL</sequence>
<keyword evidence="8" id="KW-1185">Reference proteome</keyword>
<dbReference type="InterPro" id="IPR036249">
    <property type="entry name" value="Thioredoxin-like_sf"/>
</dbReference>
<organism evidence="7 8">
    <name type="scientific">Hyaloperonospora arabidopsidis (strain Emoy2)</name>
    <name type="common">Downy mildew agent</name>
    <name type="synonym">Peronospora arabidopsidis</name>
    <dbReference type="NCBI Taxonomy" id="559515"/>
    <lineage>
        <taxon>Eukaryota</taxon>
        <taxon>Sar</taxon>
        <taxon>Stramenopiles</taxon>
        <taxon>Oomycota</taxon>
        <taxon>Peronosporomycetes</taxon>
        <taxon>Peronosporales</taxon>
        <taxon>Peronosporaceae</taxon>
        <taxon>Hyaloperonospora</taxon>
    </lineage>
</organism>
<dbReference type="PROSITE" id="PS51352">
    <property type="entry name" value="THIOREDOXIN_2"/>
    <property type="match status" value="1"/>
</dbReference>
<reference evidence="7" key="2">
    <citation type="submission" date="2015-06" db="UniProtKB">
        <authorList>
            <consortium name="EnsemblProtists"/>
        </authorList>
    </citation>
    <scope>IDENTIFICATION</scope>
    <source>
        <strain evidence="7">Emoy2</strain>
    </source>
</reference>
<dbReference type="GO" id="GO:0004601">
    <property type="term" value="F:peroxidase activity"/>
    <property type="evidence" value="ECO:0007669"/>
    <property type="project" value="UniProtKB-KW"/>
</dbReference>
<dbReference type="Proteomes" id="UP000011713">
    <property type="component" value="Unassembled WGS sequence"/>
</dbReference>
<dbReference type="EnsemblProtists" id="HpaT809183">
    <property type="protein sequence ID" value="HpaP809183"/>
    <property type="gene ID" value="HpaG809183"/>
</dbReference>
<dbReference type="AlphaFoldDB" id="M4BRZ3"/>
<dbReference type="InterPro" id="IPR029760">
    <property type="entry name" value="GPX_CS"/>
</dbReference>
<dbReference type="VEuPathDB" id="FungiDB:HpaG809183"/>
<dbReference type="PANTHER" id="PTHR11592">
    <property type="entry name" value="GLUTATHIONE PEROXIDASE"/>
    <property type="match status" value="1"/>
</dbReference>
<keyword evidence="2 4" id="KW-0575">Peroxidase</keyword>
<evidence type="ECO:0000313" key="7">
    <source>
        <dbReference type="EnsemblProtists" id="HpaP809183"/>
    </source>
</evidence>
<dbReference type="PROSITE" id="PS00460">
    <property type="entry name" value="GLUTATHIONE_PEROXID_1"/>
    <property type="match status" value="1"/>
</dbReference>
<dbReference type="PANTHER" id="PTHR11592:SF78">
    <property type="entry name" value="GLUTATHIONE PEROXIDASE"/>
    <property type="match status" value="1"/>
</dbReference>
<evidence type="ECO:0000313" key="8">
    <source>
        <dbReference type="Proteomes" id="UP000011713"/>
    </source>
</evidence>
<reference evidence="8" key="1">
    <citation type="journal article" date="2010" name="Science">
        <title>Signatures of adaptation to obligate biotrophy in the Hyaloperonospora arabidopsidis genome.</title>
        <authorList>
            <person name="Baxter L."/>
            <person name="Tripathy S."/>
            <person name="Ishaque N."/>
            <person name="Boot N."/>
            <person name="Cabral A."/>
            <person name="Kemen E."/>
            <person name="Thines M."/>
            <person name="Ah-Fong A."/>
            <person name="Anderson R."/>
            <person name="Badejoko W."/>
            <person name="Bittner-Eddy P."/>
            <person name="Boore J.L."/>
            <person name="Chibucos M.C."/>
            <person name="Coates M."/>
            <person name="Dehal P."/>
            <person name="Delehaunty K."/>
            <person name="Dong S."/>
            <person name="Downton P."/>
            <person name="Dumas B."/>
            <person name="Fabro G."/>
            <person name="Fronick C."/>
            <person name="Fuerstenberg S.I."/>
            <person name="Fulton L."/>
            <person name="Gaulin E."/>
            <person name="Govers F."/>
            <person name="Hughes L."/>
            <person name="Humphray S."/>
            <person name="Jiang R.H."/>
            <person name="Judelson H."/>
            <person name="Kamoun S."/>
            <person name="Kyung K."/>
            <person name="Meijer H."/>
            <person name="Minx P."/>
            <person name="Morris P."/>
            <person name="Nelson J."/>
            <person name="Phuntumart V."/>
            <person name="Qutob D."/>
            <person name="Rehmany A."/>
            <person name="Rougon-Cardoso A."/>
            <person name="Ryden P."/>
            <person name="Torto-Alalibo T."/>
            <person name="Studholme D."/>
            <person name="Wang Y."/>
            <person name="Win J."/>
            <person name="Wood J."/>
            <person name="Clifton S.W."/>
            <person name="Rogers J."/>
            <person name="Van den Ackerveken G."/>
            <person name="Jones J.D."/>
            <person name="McDowell J.M."/>
            <person name="Beynon J."/>
            <person name="Tyler B.M."/>
        </authorList>
    </citation>
    <scope>NUCLEOTIDE SEQUENCE [LARGE SCALE GENOMIC DNA]</scope>
    <source>
        <strain evidence="8">Emoy2</strain>
    </source>
</reference>